<keyword evidence="2" id="KW-0175">Coiled coil</keyword>
<reference evidence="3 4" key="1">
    <citation type="submission" date="2015-05" db="EMBL/GenBank/DDBJ databases">
        <title>Photobacterium galathea sp. nov.</title>
        <authorList>
            <person name="Machado H."/>
            <person name="Gram L."/>
        </authorList>
    </citation>
    <scope>NUCLEOTIDE SEQUENCE [LARGE SCALE GENOMIC DNA]</scope>
    <source>
        <strain evidence="3 4">CGMCC 1.12159</strain>
    </source>
</reference>
<keyword evidence="4" id="KW-1185">Reference proteome</keyword>
<gene>
    <name evidence="1" type="primary">slyX</name>
    <name evidence="3" type="ORF">ABT56_05510</name>
</gene>
<dbReference type="Proteomes" id="UP000036097">
    <property type="component" value="Unassembled WGS sequence"/>
</dbReference>
<dbReference type="PANTHER" id="PTHR36508:SF1">
    <property type="entry name" value="PROTEIN SLYX"/>
    <property type="match status" value="1"/>
</dbReference>
<comment type="similarity">
    <text evidence="1">Belongs to the SlyX family.</text>
</comment>
<dbReference type="OrthoDB" id="5771733at2"/>
<dbReference type="InterPro" id="IPR007236">
    <property type="entry name" value="SlyX"/>
</dbReference>
<dbReference type="AlphaFoldDB" id="A0A0J1JZ65"/>
<evidence type="ECO:0000256" key="1">
    <source>
        <dbReference type="HAMAP-Rule" id="MF_00715"/>
    </source>
</evidence>
<dbReference type="Gene3D" id="1.20.5.300">
    <property type="match status" value="1"/>
</dbReference>
<dbReference type="Pfam" id="PF04102">
    <property type="entry name" value="SlyX"/>
    <property type="match status" value="1"/>
</dbReference>
<dbReference type="PATRIC" id="fig|1195763.3.peg.1165"/>
<evidence type="ECO:0000313" key="4">
    <source>
        <dbReference type="Proteomes" id="UP000036097"/>
    </source>
</evidence>
<name>A0A0J1JZ65_9GAMM</name>
<accession>A0A0J1JZ65</accession>
<protein>
    <recommendedName>
        <fullName evidence="1">Protein SlyX homolog</fullName>
    </recommendedName>
</protein>
<dbReference type="RefSeq" id="WP_047877862.1">
    <property type="nucleotide sequence ID" value="NZ_LDOT01000005.1"/>
</dbReference>
<dbReference type="STRING" id="1195763.ABT56_05510"/>
<comment type="caution">
    <text evidence="3">The sequence shown here is derived from an EMBL/GenBank/DDBJ whole genome shotgun (WGS) entry which is preliminary data.</text>
</comment>
<dbReference type="EMBL" id="LDOT01000005">
    <property type="protein sequence ID" value="KLV07522.1"/>
    <property type="molecule type" value="Genomic_DNA"/>
</dbReference>
<feature type="coiled-coil region" evidence="2">
    <location>
        <begin position="4"/>
        <end position="31"/>
    </location>
</feature>
<organism evidence="3 4">
    <name type="scientific">Photobacterium aquae</name>
    <dbReference type="NCBI Taxonomy" id="1195763"/>
    <lineage>
        <taxon>Bacteria</taxon>
        <taxon>Pseudomonadati</taxon>
        <taxon>Pseudomonadota</taxon>
        <taxon>Gammaproteobacteria</taxon>
        <taxon>Vibrionales</taxon>
        <taxon>Vibrionaceae</taxon>
        <taxon>Photobacterium</taxon>
    </lineage>
</organism>
<dbReference type="HAMAP" id="MF_00715">
    <property type="entry name" value="SlyX"/>
    <property type="match status" value="1"/>
</dbReference>
<proteinExistence type="inferred from homology"/>
<evidence type="ECO:0000256" key="2">
    <source>
        <dbReference type="SAM" id="Coils"/>
    </source>
</evidence>
<sequence>MTELEQLKARIDELEMKQAFQEQTIDDLNEALTAQQFLIDKMQTQMKFMVGKVKGMEPSNMASESEETPPPHY</sequence>
<dbReference type="PANTHER" id="PTHR36508">
    <property type="entry name" value="PROTEIN SLYX"/>
    <property type="match status" value="1"/>
</dbReference>
<evidence type="ECO:0000313" key="3">
    <source>
        <dbReference type="EMBL" id="KLV07522.1"/>
    </source>
</evidence>